<evidence type="ECO:0000256" key="1">
    <source>
        <dbReference type="SAM" id="SignalP"/>
    </source>
</evidence>
<feature type="chain" id="PRO_5044665626" evidence="1">
    <location>
        <begin position="23"/>
        <end position="179"/>
    </location>
</feature>
<dbReference type="RefSeq" id="XP_022094838.1">
    <property type="nucleotide sequence ID" value="XM_022239146.1"/>
</dbReference>
<keyword evidence="1" id="KW-0732">Signal</keyword>
<dbReference type="AlphaFoldDB" id="A0A8B7YU16"/>
<accession>A0A8B7YU16</accession>
<evidence type="ECO:0000313" key="2">
    <source>
        <dbReference type="Proteomes" id="UP000694845"/>
    </source>
</evidence>
<dbReference type="GeneID" id="110981530"/>
<dbReference type="Proteomes" id="UP000694845">
    <property type="component" value="Unplaced"/>
</dbReference>
<dbReference type="InterPro" id="IPR040311">
    <property type="entry name" value="CCDC3"/>
</dbReference>
<evidence type="ECO:0000313" key="3">
    <source>
        <dbReference type="RefSeq" id="XP_022094836.1"/>
    </source>
</evidence>
<organism evidence="2 3">
    <name type="scientific">Acanthaster planci</name>
    <name type="common">Crown-of-thorns starfish</name>
    <dbReference type="NCBI Taxonomy" id="133434"/>
    <lineage>
        <taxon>Eukaryota</taxon>
        <taxon>Metazoa</taxon>
        <taxon>Echinodermata</taxon>
        <taxon>Eleutherozoa</taxon>
        <taxon>Asterozoa</taxon>
        <taxon>Asteroidea</taxon>
        <taxon>Valvatacea</taxon>
        <taxon>Valvatida</taxon>
        <taxon>Acanthasteridae</taxon>
        <taxon>Acanthaster</taxon>
    </lineage>
</organism>
<dbReference type="PANTHER" id="PTHR31663:SF6">
    <property type="entry name" value="COILED-COIL DOMAIN-CONTAINING PROTEIN 3-LIKE"/>
    <property type="match status" value="1"/>
</dbReference>
<name>A0A8B7YU16_ACAPL</name>
<dbReference type="PANTHER" id="PTHR31663">
    <property type="entry name" value="COILED-COIL DOMAIN-CONTAINING PROTEIN 3"/>
    <property type="match status" value="1"/>
</dbReference>
<proteinExistence type="predicted"/>
<feature type="signal peptide" evidence="1">
    <location>
        <begin position="1"/>
        <end position="22"/>
    </location>
</feature>
<dbReference type="OrthoDB" id="6104988at2759"/>
<keyword evidence="2" id="KW-1185">Reference proteome</keyword>
<dbReference type="RefSeq" id="XP_022094836.1">
    <property type="nucleotide sequence ID" value="XM_022239144.1"/>
</dbReference>
<sequence length="179" mass="19566">MTRLKFLSVMLAVLAFCRVCWPCSVIDWKPMTVAEQAAKAKIIVYGTVEVHHKMPDVPLDRAYIAEMNVTCNLKGDVQPPRINISEAGELTSCHHTLLPVDGTYITFLERNEDGNLVPDEVNYLSVAFPPTKENVQGVAEAVGNLKDKCPQIAHLGNGSKGVSVSVMFILSLTMAAIIL</sequence>
<dbReference type="OMA" id="IDTECPQ"/>
<reference evidence="3 4" key="1">
    <citation type="submission" date="2025-04" db="UniProtKB">
        <authorList>
            <consortium name="RefSeq"/>
        </authorList>
    </citation>
    <scope>IDENTIFICATION</scope>
</reference>
<protein>
    <submittedName>
        <fullName evidence="3 4">Uncharacterized protein LOC110981530 isoform X2</fullName>
    </submittedName>
</protein>
<evidence type="ECO:0000313" key="4">
    <source>
        <dbReference type="RefSeq" id="XP_022094838.1"/>
    </source>
</evidence>
<gene>
    <name evidence="3 4" type="primary">LOC110981530</name>
</gene>